<evidence type="ECO:0000313" key="5">
    <source>
        <dbReference type="Proteomes" id="UP000777002"/>
    </source>
</evidence>
<dbReference type="HAMAP" id="MF_00460">
    <property type="entry name" value="UPF0125_RnfH"/>
    <property type="match status" value="1"/>
</dbReference>
<accession>A0ABS2GTC7</accession>
<organism evidence="4 5">
    <name type="scientific">Parasutterella secunda</name>
    <dbReference type="NCBI Taxonomy" id="626947"/>
    <lineage>
        <taxon>Bacteria</taxon>
        <taxon>Pseudomonadati</taxon>
        <taxon>Pseudomonadota</taxon>
        <taxon>Betaproteobacteria</taxon>
        <taxon>Burkholderiales</taxon>
        <taxon>Sutterellaceae</taxon>
        <taxon>Parasutterella</taxon>
    </lineage>
</organism>
<keyword evidence="5" id="KW-1185">Reference proteome</keyword>
<reference evidence="4 5" key="1">
    <citation type="journal article" date="2021" name="Sci. Rep.">
        <title>The distribution of antibiotic resistance genes in chicken gut microbiota commensals.</title>
        <authorList>
            <person name="Juricova H."/>
            <person name="Matiasovicova J."/>
            <person name="Kubasova T."/>
            <person name="Cejkova D."/>
            <person name="Rychlik I."/>
        </authorList>
    </citation>
    <scope>NUCLEOTIDE SEQUENCE [LARGE SCALE GENOMIC DNA]</scope>
    <source>
        <strain evidence="4 5">An562</strain>
    </source>
</reference>
<evidence type="ECO:0000313" key="4">
    <source>
        <dbReference type="EMBL" id="MBM6928209.1"/>
    </source>
</evidence>
<dbReference type="InterPro" id="IPR037021">
    <property type="entry name" value="RnfH_sf"/>
</dbReference>
<dbReference type="EMBL" id="JACJKX010000003">
    <property type="protein sequence ID" value="MBM6928209.1"/>
    <property type="molecule type" value="Genomic_DNA"/>
</dbReference>
<gene>
    <name evidence="4" type="ORF">H5985_02850</name>
</gene>
<dbReference type="Gene3D" id="3.10.20.280">
    <property type="entry name" value="RnfH-like"/>
    <property type="match status" value="1"/>
</dbReference>
<dbReference type="PANTHER" id="PTHR37483:SF1">
    <property type="entry name" value="UPF0125 PROTEIN RATB"/>
    <property type="match status" value="1"/>
</dbReference>
<dbReference type="InterPro" id="IPR005346">
    <property type="entry name" value="RnfH"/>
</dbReference>
<comment type="caution">
    <text evidence="4">The sequence shown here is derived from an EMBL/GenBank/DDBJ whole genome shotgun (WGS) entry which is preliminary data.</text>
</comment>
<evidence type="ECO:0000256" key="3">
    <source>
        <dbReference type="SAM" id="MobiDB-lite"/>
    </source>
</evidence>
<feature type="region of interest" description="Disordered" evidence="3">
    <location>
        <begin position="80"/>
        <end position="103"/>
    </location>
</feature>
<dbReference type="Proteomes" id="UP000777002">
    <property type="component" value="Unassembled WGS sequence"/>
</dbReference>
<name>A0ABS2GTC7_9BURK</name>
<dbReference type="InterPro" id="IPR016155">
    <property type="entry name" value="Mopterin_synth/thiamin_S_b"/>
</dbReference>
<dbReference type="RefSeq" id="WP_205049810.1">
    <property type="nucleotide sequence ID" value="NZ_JACJKX010000003.1"/>
</dbReference>
<dbReference type="PANTHER" id="PTHR37483">
    <property type="entry name" value="UPF0125 PROTEIN RATB"/>
    <property type="match status" value="1"/>
</dbReference>
<protein>
    <recommendedName>
        <fullName evidence="2">UPF0125 protein H5985_02850</fullName>
    </recommendedName>
</protein>
<proteinExistence type="inferred from homology"/>
<dbReference type="SUPFAM" id="SSF54285">
    <property type="entry name" value="MoaD/ThiS"/>
    <property type="match status" value="1"/>
</dbReference>
<comment type="similarity">
    <text evidence="1 2">Belongs to the UPF0125 (RnfH) family.</text>
</comment>
<evidence type="ECO:0000256" key="1">
    <source>
        <dbReference type="ARBA" id="ARBA00010645"/>
    </source>
</evidence>
<evidence type="ECO:0000256" key="2">
    <source>
        <dbReference type="HAMAP-Rule" id="MF_00460"/>
    </source>
</evidence>
<sequence>MIEVTVVRLNREELNIKTISVSEGTTLEEAVCQAGWSVGNNHKLAVWNVLADPDQPARAGDRIEILPPLTVDPMTARRLREEKNQKPANSLIHGRNGGKHRLI</sequence>
<dbReference type="Pfam" id="PF03658">
    <property type="entry name" value="Ub-RnfH"/>
    <property type="match status" value="1"/>
</dbReference>